<sequence length="92" mass="10241">MTRAATGELAEALAELDTYGPTPAALDRARQLQQVHVTPARILNPALIPLTIRLNPHGERRHLWTHDRTLTPHDMATTIHGPGTRSRTPIRE</sequence>
<evidence type="ECO:0000313" key="3">
    <source>
        <dbReference type="Proteomes" id="UP000197208"/>
    </source>
</evidence>
<dbReference type="OrthoDB" id="9897227at2"/>
<gene>
    <name evidence="2" type="ORF">CBQ26_00685</name>
</gene>
<evidence type="ECO:0000313" key="2">
    <source>
        <dbReference type="EMBL" id="OWL99008.1"/>
    </source>
</evidence>
<name>A0A246BTK0_9DEIO</name>
<reference evidence="2 3" key="1">
    <citation type="submission" date="2017-05" db="EMBL/GenBank/DDBJ databases">
        <title>De novo genome assembly of Deniococcus indicus strain DR1.</title>
        <authorList>
            <person name="Chauhan D."/>
            <person name="Yennamalli R.M."/>
            <person name="Priyadarshini R."/>
        </authorList>
    </citation>
    <scope>NUCLEOTIDE SEQUENCE [LARGE SCALE GENOMIC DNA]</scope>
    <source>
        <strain evidence="2 3">DR1</strain>
    </source>
</reference>
<proteinExistence type="predicted"/>
<comment type="caution">
    <text evidence="2">The sequence shown here is derived from an EMBL/GenBank/DDBJ whole genome shotgun (WGS) entry which is preliminary data.</text>
</comment>
<dbReference type="Proteomes" id="UP000197208">
    <property type="component" value="Unassembled WGS sequence"/>
</dbReference>
<protein>
    <submittedName>
        <fullName evidence="2">Uncharacterized protein</fullName>
    </submittedName>
</protein>
<feature type="region of interest" description="Disordered" evidence="1">
    <location>
        <begin position="73"/>
        <end position="92"/>
    </location>
</feature>
<evidence type="ECO:0000256" key="1">
    <source>
        <dbReference type="SAM" id="MobiDB-lite"/>
    </source>
</evidence>
<dbReference type="RefSeq" id="WP_088246700.1">
    <property type="nucleotide sequence ID" value="NZ_NHMK01000003.1"/>
</dbReference>
<dbReference type="AlphaFoldDB" id="A0A246BTK0"/>
<organism evidence="2 3">
    <name type="scientific">Deinococcus indicus</name>
    <dbReference type="NCBI Taxonomy" id="223556"/>
    <lineage>
        <taxon>Bacteria</taxon>
        <taxon>Thermotogati</taxon>
        <taxon>Deinococcota</taxon>
        <taxon>Deinococci</taxon>
        <taxon>Deinococcales</taxon>
        <taxon>Deinococcaceae</taxon>
        <taxon>Deinococcus</taxon>
    </lineage>
</organism>
<dbReference type="EMBL" id="NHMK01000003">
    <property type="protein sequence ID" value="OWL99008.1"/>
    <property type="molecule type" value="Genomic_DNA"/>
</dbReference>
<keyword evidence="3" id="KW-1185">Reference proteome</keyword>
<accession>A0A246BTK0</accession>